<evidence type="ECO:0000256" key="1">
    <source>
        <dbReference type="ARBA" id="ARBA00009242"/>
    </source>
</evidence>
<organism evidence="3 4">
    <name type="scientific">Stereocaulon virgatum</name>
    <dbReference type="NCBI Taxonomy" id="373712"/>
    <lineage>
        <taxon>Eukaryota</taxon>
        <taxon>Fungi</taxon>
        <taxon>Dikarya</taxon>
        <taxon>Ascomycota</taxon>
        <taxon>Pezizomycotina</taxon>
        <taxon>Lecanoromycetes</taxon>
        <taxon>OSLEUM clade</taxon>
        <taxon>Lecanoromycetidae</taxon>
        <taxon>Lecanorales</taxon>
        <taxon>Lecanorineae</taxon>
        <taxon>Stereocaulaceae</taxon>
        <taxon>Stereocaulon</taxon>
    </lineage>
</organism>
<comment type="similarity">
    <text evidence="1">Belongs to the allantoicase family.</text>
</comment>
<evidence type="ECO:0000259" key="2">
    <source>
        <dbReference type="Pfam" id="PF03561"/>
    </source>
</evidence>
<feature type="domain" description="Allantoicase" evidence="2">
    <location>
        <begin position="219"/>
        <end position="365"/>
    </location>
</feature>
<sequence length="368" mass="40655">MEVQALSPETIQDTLSTPSDSIPVDQIESTFSPTCIDLISAPLNSRILKFSDEFFASASNLTTPTPPIHRPGYYIGTGAWYDGWETRRHNPNPADWVIIRLGPAAGIVKGVEIDTAFFDGNHAEEVEVWGCYEVGEEADERLLADGYKAWRKVLDRRRCGASRRHAWKIDAEKVGKLTHVMLCMYPDGGIARFKLYGIAVPVWPANPTEEVELSAAIMGGVAVSWSDQHFGQAGNLLLPGRGKDMGDGWETKRSRGVGHEDWVVVRLGARGRVGRVVVDTMHFRGNFPREVRVEGLDVGDEGEGEINADDERWVEVVGVSSCEKDKEHEFRLGGGVGGKGKTFTHMKMVIVPDGGVKRFRVFGTRAEF</sequence>
<dbReference type="Gene3D" id="2.60.120.260">
    <property type="entry name" value="Galactose-binding domain-like"/>
    <property type="match status" value="2"/>
</dbReference>
<proteinExistence type="inferred from homology"/>
<accession>A0ABR4AG80</accession>
<feature type="domain" description="Allantoicase" evidence="2">
    <location>
        <begin position="45"/>
        <end position="198"/>
    </location>
</feature>
<keyword evidence="4" id="KW-1185">Reference proteome</keyword>
<dbReference type="Pfam" id="PF03561">
    <property type="entry name" value="Allantoicase"/>
    <property type="match status" value="2"/>
</dbReference>
<comment type="caution">
    <text evidence="3">The sequence shown here is derived from an EMBL/GenBank/DDBJ whole genome shotgun (WGS) entry which is preliminary data.</text>
</comment>
<dbReference type="InterPro" id="IPR008979">
    <property type="entry name" value="Galactose-bd-like_sf"/>
</dbReference>
<evidence type="ECO:0000313" key="3">
    <source>
        <dbReference type="EMBL" id="KAL2042398.1"/>
    </source>
</evidence>
<dbReference type="PANTHER" id="PTHR12045:SF3">
    <property type="entry name" value="INACTIVE ALLANTOICASE-RELATED"/>
    <property type="match status" value="1"/>
</dbReference>
<reference evidence="3 4" key="1">
    <citation type="submission" date="2024-09" db="EMBL/GenBank/DDBJ databases">
        <title>Rethinking Asexuality: The Enigmatic Case of Functional Sexual Genes in Lepraria (Stereocaulaceae).</title>
        <authorList>
            <person name="Doellman M."/>
            <person name="Sun Y."/>
            <person name="Barcenas-Pena A."/>
            <person name="Lumbsch H.T."/>
            <person name="Grewe F."/>
        </authorList>
    </citation>
    <scope>NUCLEOTIDE SEQUENCE [LARGE SCALE GENOMIC DNA]</scope>
    <source>
        <strain evidence="3 4">Mercado 3170</strain>
    </source>
</reference>
<dbReference type="SUPFAM" id="SSF49785">
    <property type="entry name" value="Galactose-binding domain-like"/>
    <property type="match status" value="2"/>
</dbReference>
<dbReference type="InterPro" id="IPR015908">
    <property type="entry name" value="Allantoicase_dom"/>
</dbReference>
<dbReference type="Proteomes" id="UP001590950">
    <property type="component" value="Unassembled WGS sequence"/>
</dbReference>
<dbReference type="EMBL" id="JBEFKJ010000014">
    <property type="protein sequence ID" value="KAL2042398.1"/>
    <property type="molecule type" value="Genomic_DNA"/>
</dbReference>
<protein>
    <recommendedName>
        <fullName evidence="2">Allantoicase domain-containing protein</fullName>
    </recommendedName>
</protein>
<gene>
    <name evidence="3" type="ORF">N7G274_004889</name>
</gene>
<dbReference type="HAMAP" id="MF_00813">
    <property type="entry name" value="Allantoicase"/>
    <property type="match status" value="1"/>
</dbReference>
<dbReference type="PANTHER" id="PTHR12045">
    <property type="entry name" value="ALLANTOICASE"/>
    <property type="match status" value="1"/>
</dbReference>
<dbReference type="InterPro" id="IPR005164">
    <property type="entry name" value="Allantoicase"/>
</dbReference>
<evidence type="ECO:0000313" key="4">
    <source>
        <dbReference type="Proteomes" id="UP001590950"/>
    </source>
</evidence>
<name>A0ABR4AG80_9LECA</name>
<dbReference type="NCBIfam" id="TIGR02961">
    <property type="entry name" value="allantoicase"/>
    <property type="match status" value="1"/>
</dbReference>
<dbReference type="PIRSF" id="PIRSF016516">
    <property type="entry name" value="Allantoicase"/>
    <property type="match status" value="1"/>
</dbReference>